<keyword evidence="1 2" id="KW-0238">DNA-binding</keyword>
<dbReference type="InterPro" id="IPR041583">
    <property type="entry name" value="TetR_C_31"/>
</dbReference>
<proteinExistence type="predicted"/>
<feature type="DNA-binding region" description="H-T-H motif" evidence="2">
    <location>
        <begin position="33"/>
        <end position="52"/>
    </location>
</feature>
<evidence type="ECO:0000256" key="2">
    <source>
        <dbReference type="PROSITE-ProRule" id="PRU00335"/>
    </source>
</evidence>
<dbReference type="PROSITE" id="PS50977">
    <property type="entry name" value="HTH_TETR_2"/>
    <property type="match status" value="1"/>
</dbReference>
<protein>
    <submittedName>
        <fullName evidence="4">TetR family transcriptional regulator</fullName>
    </submittedName>
</protein>
<organism evidence="4 5">
    <name type="scientific">Saccharopolyspora elongata</name>
    <dbReference type="NCBI Taxonomy" id="2530387"/>
    <lineage>
        <taxon>Bacteria</taxon>
        <taxon>Bacillati</taxon>
        <taxon>Actinomycetota</taxon>
        <taxon>Actinomycetes</taxon>
        <taxon>Pseudonocardiales</taxon>
        <taxon>Pseudonocardiaceae</taxon>
        <taxon>Saccharopolyspora</taxon>
    </lineage>
</organism>
<gene>
    <name evidence="4" type="ORF">E1288_05295</name>
</gene>
<dbReference type="PRINTS" id="PR00455">
    <property type="entry name" value="HTHTETR"/>
</dbReference>
<keyword evidence="5" id="KW-1185">Reference proteome</keyword>
<dbReference type="PANTHER" id="PTHR30055:SF226">
    <property type="entry name" value="HTH-TYPE TRANSCRIPTIONAL REGULATOR PKSA"/>
    <property type="match status" value="1"/>
</dbReference>
<dbReference type="EMBL" id="SMKW01000004">
    <property type="protein sequence ID" value="TDD55219.1"/>
    <property type="molecule type" value="Genomic_DNA"/>
</dbReference>
<dbReference type="OrthoDB" id="5242433at2"/>
<dbReference type="InterPro" id="IPR050109">
    <property type="entry name" value="HTH-type_TetR-like_transc_reg"/>
</dbReference>
<comment type="caution">
    <text evidence="4">The sequence shown here is derived from an EMBL/GenBank/DDBJ whole genome shotgun (WGS) entry which is preliminary data.</text>
</comment>
<sequence length="193" mass="20585">MSATSVERGRDVRRRLLRAAVELIPELGWNAVSTRSVAERAGVTPGLVHYHFSSLQALLREAVVDAMSTELSSVLPALEQAEDLAAGLDMLVSRLDAYDGMDAASLLFVEAYLAATRDEELRERLAAQLGGLRRELAAWLAEHGHGAPAATASILAAAVDGVLLHRALIPDSGAEELAPVLRRLVTSLDEQSG</sequence>
<dbReference type="Pfam" id="PF17940">
    <property type="entry name" value="TetR_C_31"/>
    <property type="match status" value="1"/>
</dbReference>
<dbReference type="Proteomes" id="UP000294947">
    <property type="component" value="Unassembled WGS sequence"/>
</dbReference>
<dbReference type="GO" id="GO:0000976">
    <property type="term" value="F:transcription cis-regulatory region binding"/>
    <property type="evidence" value="ECO:0007669"/>
    <property type="project" value="TreeGrafter"/>
</dbReference>
<dbReference type="Gene3D" id="1.10.357.10">
    <property type="entry name" value="Tetracycline Repressor, domain 2"/>
    <property type="match status" value="1"/>
</dbReference>
<evidence type="ECO:0000313" key="4">
    <source>
        <dbReference type="EMBL" id="TDD55219.1"/>
    </source>
</evidence>
<dbReference type="InterPro" id="IPR009057">
    <property type="entry name" value="Homeodomain-like_sf"/>
</dbReference>
<accession>A0A4R4ZD69</accession>
<dbReference type="SUPFAM" id="SSF48498">
    <property type="entry name" value="Tetracyclin repressor-like, C-terminal domain"/>
    <property type="match status" value="1"/>
</dbReference>
<evidence type="ECO:0000256" key="1">
    <source>
        <dbReference type="ARBA" id="ARBA00023125"/>
    </source>
</evidence>
<dbReference type="AlphaFoldDB" id="A0A4R4ZD69"/>
<feature type="domain" description="HTH tetR-type" evidence="3">
    <location>
        <begin position="10"/>
        <end position="70"/>
    </location>
</feature>
<dbReference type="GO" id="GO:0003700">
    <property type="term" value="F:DNA-binding transcription factor activity"/>
    <property type="evidence" value="ECO:0007669"/>
    <property type="project" value="TreeGrafter"/>
</dbReference>
<dbReference type="InterPro" id="IPR036271">
    <property type="entry name" value="Tet_transcr_reg_TetR-rel_C_sf"/>
</dbReference>
<reference evidence="4 5" key="1">
    <citation type="submission" date="2019-03" db="EMBL/GenBank/DDBJ databases">
        <title>Draft genome sequences of novel Actinobacteria.</title>
        <authorList>
            <person name="Sahin N."/>
            <person name="Ay H."/>
            <person name="Saygin H."/>
        </authorList>
    </citation>
    <scope>NUCLEOTIDE SEQUENCE [LARGE SCALE GENOMIC DNA]</scope>
    <source>
        <strain evidence="4 5">7K502</strain>
    </source>
</reference>
<dbReference type="Pfam" id="PF00440">
    <property type="entry name" value="TetR_N"/>
    <property type="match status" value="1"/>
</dbReference>
<name>A0A4R4ZD69_9PSEU</name>
<dbReference type="PANTHER" id="PTHR30055">
    <property type="entry name" value="HTH-TYPE TRANSCRIPTIONAL REGULATOR RUTR"/>
    <property type="match status" value="1"/>
</dbReference>
<dbReference type="SUPFAM" id="SSF46689">
    <property type="entry name" value="Homeodomain-like"/>
    <property type="match status" value="1"/>
</dbReference>
<evidence type="ECO:0000259" key="3">
    <source>
        <dbReference type="PROSITE" id="PS50977"/>
    </source>
</evidence>
<evidence type="ECO:0000313" key="5">
    <source>
        <dbReference type="Proteomes" id="UP000294947"/>
    </source>
</evidence>
<dbReference type="RefSeq" id="WP_132481607.1">
    <property type="nucleotide sequence ID" value="NZ_SMKW01000004.1"/>
</dbReference>
<dbReference type="InterPro" id="IPR001647">
    <property type="entry name" value="HTH_TetR"/>
</dbReference>